<feature type="compositionally biased region" description="Low complexity" evidence="1">
    <location>
        <begin position="55"/>
        <end position="66"/>
    </location>
</feature>
<reference evidence="2" key="1">
    <citation type="journal article" date="2020" name="Stud. Mycol.">
        <title>101 Dothideomycetes genomes: a test case for predicting lifestyles and emergence of pathogens.</title>
        <authorList>
            <person name="Haridas S."/>
            <person name="Albert R."/>
            <person name="Binder M."/>
            <person name="Bloem J."/>
            <person name="Labutti K."/>
            <person name="Salamov A."/>
            <person name="Andreopoulos B."/>
            <person name="Baker S."/>
            <person name="Barry K."/>
            <person name="Bills G."/>
            <person name="Bluhm B."/>
            <person name="Cannon C."/>
            <person name="Castanera R."/>
            <person name="Culley D."/>
            <person name="Daum C."/>
            <person name="Ezra D."/>
            <person name="Gonzalez J."/>
            <person name="Henrissat B."/>
            <person name="Kuo A."/>
            <person name="Liang C."/>
            <person name="Lipzen A."/>
            <person name="Lutzoni F."/>
            <person name="Magnuson J."/>
            <person name="Mondo S."/>
            <person name="Nolan M."/>
            <person name="Ohm R."/>
            <person name="Pangilinan J."/>
            <person name="Park H.-J."/>
            <person name="Ramirez L."/>
            <person name="Alfaro M."/>
            <person name="Sun H."/>
            <person name="Tritt A."/>
            <person name="Yoshinaga Y."/>
            <person name="Zwiers L.-H."/>
            <person name="Turgeon B."/>
            <person name="Goodwin S."/>
            <person name="Spatafora J."/>
            <person name="Crous P."/>
            <person name="Grigoriev I."/>
        </authorList>
    </citation>
    <scope>NUCLEOTIDE SEQUENCE</scope>
    <source>
        <strain evidence="2">CBS 480.64</strain>
    </source>
</reference>
<proteinExistence type="predicted"/>
<accession>A0A6A7BZV4</accession>
<evidence type="ECO:0000256" key="1">
    <source>
        <dbReference type="SAM" id="MobiDB-lite"/>
    </source>
</evidence>
<feature type="region of interest" description="Disordered" evidence="1">
    <location>
        <begin position="41"/>
        <end position="76"/>
    </location>
</feature>
<dbReference type="AlphaFoldDB" id="A0A6A7BZV4"/>
<dbReference type="EMBL" id="MU005984">
    <property type="protein sequence ID" value="KAF2860205.1"/>
    <property type="molecule type" value="Genomic_DNA"/>
</dbReference>
<protein>
    <submittedName>
        <fullName evidence="2">Uncharacterized protein</fullName>
    </submittedName>
</protein>
<dbReference type="Proteomes" id="UP000799421">
    <property type="component" value="Unassembled WGS sequence"/>
</dbReference>
<name>A0A6A7BZV4_9PEZI</name>
<gene>
    <name evidence="2" type="ORF">K470DRAFT_258172</name>
</gene>
<organism evidence="2 3">
    <name type="scientific">Piedraia hortae CBS 480.64</name>
    <dbReference type="NCBI Taxonomy" id="1314780"/>
    <lineage>
        <taxon>Eukaryota</taxon>
        <taxon>Fungi</taxon>
        <taxon>Dikarya</taxon>
        <taxon>Ascomycota</taxon>
        <taxon>Pezizomycotina</taxon>
        <taxon>Dothideomycetes</taxon>
        <taxon>Dothideomycetidae</taxon>
        <taxon>Capnodiales</taxon>
        <taxon>Piedraiaceae</taxon>
        <taxon>Piedraia</taxon>
    </lineage>
</organism>
<evidence type="ECO:0000313" key="3">
    <source>
        <dbReference type="Proteomes" id="UP000799421"/>
    </source>
</evidence>
<sequence>MLVQSRSLTAAKLIVLPSTRTVIAVVIGGMGVSIDPNAAKVGTEHDGQGNGAGGTVAVAGTTTATGPESGVNPETV</sequence>
<keyword evidence="3" id="KW-1185">Reference proteome</keyword>
<evidence type="ECO:0000313" key="2">
    <source>
        <dbReference type="EMBL" id="KAF2860205.1"/>
    </source>
</evidence>